<reference evidence="8" key="1">
    <citation type="submission" date="2025-05" db="UniProtKB">
        <authorList>
            <consortium name="RefSeq"/>
        </authorList>
    </citation>
    <scope>NUCLEOTIDE SEQUENCE [LARGE SCALE GENOMIC DNA]</scope>
</reference>
<feature type="transmembrane region" description="Helical" evidence="6">
    <location>
        <begin position="167"/>
        <end position="185"/>
    </location>
</feature>
<keyword evidence="8" id="KW-1185">Reference proteome</keyword>
<dbReference type="GO" id="GO:0016020">
    <property type="term" value="C:membrane"/>
    <property type="evidence" value="ECO:0007669"/>
    <property type="project" value="InterPro"/>
</dbReference>
<dbReference type="GO" id="GO:0031293">
    <property type="term" value="P:membrane protein intracellular domain proteolysis"/>
    <property type="evidence" value="ECO:0007669"/>
    <property type="project" value="TreeGrafter"/>
</dbReference>
<feature type="transmembrane region" description="Helical" evidence="6">
    <location>
        <begin position="205"/>
        <end position="229"/>
    </location>
</feature>
<feature type="transmembrane region" description="Helical" evidence="6">
    <location>
        <begin position="71"/>
        <end position="93"/>
    </location>
</feature>
<evidence type="ECO:0000256" key="5">
    <source>
        <dbReference type="ARBA" id="ARBA00032658"/>
    </source>
</evidence>
<evidence type="ECO:0000256" key="4">
    <source>
        <dbReference type="ARBA" id="ARBA00023136"/>
    </source>
</evidence>
<keyword evidence="9" id="KW-0645">Protease</keyword>
<evidence type="ECO:0000313" key="8">
    <source>
        <dbReference type="Proteomes" id="UP001652623"/>
    </source>
</evidence>
<dbReference type="InterPro" id="IPR001193">
    <property type="entry name" value="MBTPS2"/>
</dbReference>
<feature type="domain" description="Peptidase M50" evidence="7">
    <location>
        <begin position="139"/>
        <end position="519"/>
    </location>
</feature>
<organism evidence="8 9">
    <name type="scientific">Ziziphus jujuba</name>
    <name type="common">Chinese jujube</name>
    <name type="synonym">Ziziphus sativa</name>
    <dbReference type="NCBI Taxonomy" id="326968"/>
    <lineage>
        <taxon>Eukaryota</taxon>
        <taxon>Viridiplantae</taxon>
        <taxon>Streptophyta</taxon>
        <taxon>Embryophyta</taxon>
        <taxon>Tracheophyta</taxon>
        <taxon>Spermatophyta</taxon>
        <taxon>Magnoliopsida</taxon>
        <taxon>eudicotyledons</taxon>
        <taxon>Gunneridae</taxon>
        <taxon>Pentapetalae</taxon>
        <taxon>rosids</taxon>
        <taxon>fabids</taxon>
        <taxon>Rosales</taxon>
        <taxon>Rhamnaceae</taxon>
        <taxon>Paliureae</taxon>
        <taxon>Ziziphus</taxon>
    </lineage>
</organism>
<dbReference type="GeneID" id="107435681"/>
<dbReference type="Pfam" id="PF02163">
    <property type="entry name" value="Peptidase_M50"/>
    <property type="match status" value="1"/>
</dbReference>
<dbReference type="GO" id="GO:0012505">
    <property type="term" value="C:endomembrane system"/>
    <property type="evidence" value="ECO:0007669"/>
    <property type="project" value="UniProtKB-SubCell"/>
</dbReference>
<proteinExistence type="predicted"/>
<sequence>MEGRRIRRFGIRRGRGQQIHTQPHSLLPLRTTHHPPSLSNTVSCCYCDYKISSLNDPLFRLGRRRAGIFKAWFSIGVGFGLTALLAVSMILLWELASALHLLPGNSFSNLSSAILFGFSPFPSNSVSGLSISPAGAGYMLVSTLISVSLHEFGHALAAASEGIQMEYIAIFIAVLFPGALVAFNYELLQALPGFAALRVYCAGIWHNAVCCAVCGLALFLLPLILFAFYQHGESPMVLDVPSTSPLSGYLSPGDVIISLDGVRIHSSQEWMEMATLVNILAHENLNSSSYNEGFGRVSNAKGYCVPNPVLEESKIGLIENQSSCPDYLTSFVTIPCFDTNMSVDSHPNTFEPTNCLNAKDVVKFRKCGDWVTATTNGSNCTCSQDMSCLSPIQIPGFMWIEVTYYSPYSPECLKLGRKSFADSRSSEFVDSNCGGTFVFVGDIISMASSVQLTAYQPRWASKFGIYLPNVLERLLMCTFHVSLTLALLNSLPVYFLDGESVLEETLCHFTSLSPSNRGKVLQVCLLGGTLISILAFFRIFLNILDSPQSITGARLHRT</sequence>
<dbReference type="GO" id="GO:0005737">
    <property type="term" value="C:cytoplasm"/>
    <property type="evidence" value="ECO:0007669"/>
    <property type="project" value="TreeGrafter"/>
</dbReference>
<gene>
    <name evidence="9" type="primary">LOC107435681</name>
</gene>
<dbReference type="PRINTS" id="PR01000">
    <property type="entry name" value="SREBPS2PTASE"/>
</dbReference>
<comment type="subcellular location">
    <subcellularLocation>
        <location evidence="1">Endomembrane system</location>
        <topology evidence="1">Multi-pass membrane protein</topology>
    </subcellularLocation>
</comment>
<dbReference type="AlphaFoldDB" id="A0A6P4AYI3"/>
<reference evidence="9" key="2">
    <citation type="submission" date="2025-08" db="UniProtKB">
        <authorList>
            <consortium name="RefSeq"/>
        </authorList>
    </citation>
    <scope>IDENTIFICATION</scope>
    <source>
        <tissue evidence="9">Seedling</tissue>
    </source>
</reference>
<evidence type="ECO:0000256" key="6">
    <source>
        <dbReference type="SAM" id="Phobius"/>
    </source>
</evidence>
<protein>
    <recommendedName>
        <fullName evidence="5">Endopeptidase S2P</fullName>
    </recommendedName>
</protein>
<dbReference type="PANTHER" id="PTHR13325">
    <property type="entry name" value="PROTEASE M50 MEMBRANE-BOUND TRANSCRIPTION FACTOR SITE 2 PROTEASE"/>
    <property type="match status" value="1"/>
</dbReference>
<feature type="transmembrane region" description="Helical" evidence="6">
    <location>
        <begin position="520"/>
        <end position="541"/>
    </location>
</feature>
<dbReference type="RefSeq" id="XP_015902820.2">
    <property type="nucleotide sequence ID" value="XM_016047334.4"/>
</dbReference>
<keyword evidence="3 6" id="KW-1133">Transmembrane helix</keyword>
<name>A0A6P4AYI3_ZIZJJ</name>
<keyword evidence="9" id="KW-0378">Hydrolase</keyword>
<dbReference type="Proteomes" id="UP001652623">
    <property type="component" value="Chromosome 1"/>
</dbReference>
<dbReference type="InterPro" id="IPR008915">
    <property type="entry name" value="Peptidase_M50"/>
</dbReference>
<evidence type="ECO:0000313" key="9">
    <source>
        <dbReference type="RefSeq" id="XP_015902820.2"/>
    </source>
</evidence>
<dbReference type="KEGG" id="zju:107435681"/>
<keyword evidence="2 6" id="KW-0812">Transmembrane</keyword>
<evidence type="ECO:0000256" key="1">
    <source>
        <dbReference type="ARBA" id="ARBA00004127"/>
    </source>
</evidence>
<feature type="transmembrane region" description="Helical" evidence="6">
    <location>
        <begin position="126"/>
        <end position="147"/>
    </location>
</feature>
<dbReference type="GO" id="GO:1905897">
    <property type="term" value="P:regulation of response to endoplasmic reticulum stress"/>
    <property type="evidence" value="ECO:0007669"/>
    <property type="project" value="TreeGrafter"/>
</dbReference>
<dbReference type="GO" id="GO:0004222">
    <property type="term" value="F:metalloendopeptidase activity"/>
    <property type="evidence" value="ECO:0007669"/>
    <property type="project" value="InterPro"/>
</dbReference>
<feature type="transmembrane region" description="Helical" evidence="6">
    <location>
        <begin position="474"/>
        <end position="496"/>
    </location>
</feature>
<keyword evidence="4 6" id="KW-0472">Membrane</keyword>
<dbReference type="PANTHER" id="PTHR13325:SF3">
    <property type="entry name" value="MEMBRANE-BOUND TRANSCRIPTION FACTOR SITE-2 PROTEASE"/>
    <property type="match status" value="1"/>
</dbReference>
<evidence type="ECO:0000256" key="2">
    <source>
        <dbReference type="ARBA" id="ARBA00022692"/>
    </source>
</evidence>
<evidence type="ECO:0000259" key="7">
    <source>
        <dbReference type="Pfam" id="PF02163"/>
    </source>
</evidence>
<evidence type="ECO:0000256" key="3">
    <source>
        <dbReference type="ARBA" id="ARBA00022989"/>
    </source>
</evidence>
<accession>A0A6P4AYI3</accession>